<evidence type="ECO:0000313" key="1">
    <source>
        <dbReference type="EMBL" id="VFU14237.1"/>
    </source>
</evidence>
<name>A0A485M1D3_9ZZZZ</name>
<gene>
    <name evidence="1" type="ORF">SCFA_2460014</name>
</gene>
<protein>
    <submittedName>
        <fullName evidence="1">Uncharacterized protein</fullName>
    </submittedName>
</protein>
<proteinExistence type="predicted"/>
<sequence length="64" mass="7575">MTKVFSASVMVQYLCRVFIKMPTHKKQSLTILAFRVLLPYNFKIVDYETCWDNLEGSEPWLQIC</sequence>
<organism evidence="1">
    <name type="scientific">anaerobic digester metagenome</name>
    <dbReference type="NCBI Taxonomy" id="1263854"/>
    <lineage>
        <taxon>unclassified sequences</taxon>
        <taxon>metagenomes</taxon>
        <taxon>ecological metagenomes</taxon>
    </lineage>
</organism>
<dbReference type="AlphaFoldDB" id="A0A485M1D3"/>
<dbReference type="EMBL" id="CAADRN010000164">
    <property type="protein sequence ID" value="VFU14237.1"/>
    <property type="molecule type" value="Genomic_DNA"/>
</dbReference>
<accession>A0A485M1D3</accession>
<reference evidence="1" key="1">
    <citation type="submission" date="2019-03" db="EMBL/GenBank/DDBJ databases">
        <authorList>
            <person name="Hao L."/>
        </authorList>
    </citation>
    <scope>NUCLEOTIDE SEQUENCE</scope>
</reference>